<dbReference type="EMBL" id="LMZQ01000005">
    <property type="protein sequence ID" value="KRT16544.1"/>
    <property type="molecule type" value="Genomic_DNA"/>
</dbReference>
<dbReference type="AlphaFoldDB" id="A0A0T5VRW5"/>
<reference evidence="1 2" key="1">
    <citation type="submission" date="2015-11" db="EMBL/GenBank/DDBJ databases">
        <title>Sequence of Pedobacter ginsenosidimutans.</title>
        <authorList>
            <person name="Carson E."/>
            <person name="Keyser V."/>
            <person name="Newman J."/>
            <person name="Miller J."/>
        </authorList>
    </citation>
    <scope>NUCLEOTIDE SEQUENCE [LARGE SCALE GENOMIC DNA]</scope>
    <source>
        <strain evidence="1 2">KACC 14530</strain>
    </source>
</reference>
<comment type="caution">
    <text evidence="1">The sequence shown here is derived from an EMBL/GenBank/DDBJ whole genome shotgun (WGS) entry which is preliminary data.</text>
</comment>
<dbReference type="Proteomes" id="UP000051950">
    <property type="component" value="Unassembled WGS sequence"/>
</dbReference>
<evidence type="ECO:0000313" key="1">
    <source>
        <dbReference type="EMBL" id="KRT16544.1"/>
    </source>
</evidence>
<sequence length="238" mass="27123">MVFFCSCTQAQTTSSDQKLTGDIKNDLISLLPSGTVQADIIDSVRQNPRQMELTKKLQSSIAQNYEWFVDYMKAVPPGEKMPYHVKLGLTKEEYTELLGFMNNIEMVSTGTENISVQIKNDVIYFKSQNKLSKLDSLTIDLKNNMVSFGQIKIPFADKLNITSDKNVLKSKWMGYSWILEEPNDLDANALKDLNSLKMRQYKFTIGKLEKSGKTYMSLKGREIENGAKTIDFELPIQF</sequence>
<protein>
    <submittedName>
        <fullName evidence="1">Uncharacterized protein</fullName>
    </submittedName>
</protein>
<proteinExistence type="predicted"/>
<keyword evidence="2" id="KW-1185">Reference proteome</keyword>
<accession>A0A0T5VRW5</accession>
<gene>
    <name evidence="1" type="ORF">ASU31_10305</name>
</gene>
<name>A0A0T5VRW5_9SPHI</name>
<dbReference type="STRING" id="687842.ASU31_10305"/>
<evidence type="ECO:0000313" key="2">
    <source>
        <dbReference type="Proteomes" id="UP000051950"/>
    </source>
</evidence>
<organism evidence="1 2">
    <name type="scientific">Pedobacter ginsenosidimutans</name>
    <dbReference type="NCBI Taxonomy" id="687842"/>
    <lineage>
        <taxon>Bacteria</taxon>
        <taxon>Pseudomonadati</taxon>
        <taxon>Bacteroidota</taxon>
        <taxon>Sphingobacteriia</taxon>
        <taxon>Sphingobacteriales</taxon>
        <taxon>Sphingobacteriaceae</taxon>
        <taxon>Pedobacter</taxon>
    </lineage>
</organism>